<feature type="region of interest" description="Disordered" evidence="1">
    <location>
        <begin position="176"/>
        <end position="224"/>
    </location>
</feature>
<evidence type="ECO:0000256" key="1">
    <source>
        <dbReference type="SAM" id="MobiDB-lite"/>
    </source>
</evidence>
<dbReference type="VEuPathDB" id="FungiDB:PITG_00859"/>
<evidence type="ECO:0000313" key="2">
    <source>
        <dbReference type="EMBL" id="EEY58221.1"/>
    </source>
</evidence>
<dbReference type="InParanoid" id="D0MRV2"/>
<keyword evidence="3" id="KW-1185">Reference proteome</keyword>
<name>D0MRV2_PHYIT</name>
<dbReference type="HOGENOM" id="CLU_1237131_0_0_1"/>
<dbReference type="OrthoDB" id="125909at2759"/>
<feature type="region of interest" description="Disordered" evidence="1">
    <location>
        <begin position="78"/>
        <end position="101"/>
    </location>
</feature>
<organism evidence="2 3">
    <name type="scientific">Phytophthora infestans (strain T30-4)</name>
    <name type="common">Potato late blight agent</name>
    <dbReference type="NCBI Taxonomy" id="403677"/>
    <lineage>
        <taxon>Eukaryota</taxon>
        <taxon>Sar</taxon>
        <taxon>Stramenopiles</taxon>
        <taxon>Oomycota</taxon>
        <taxon>Peronosporomycetes</taxon>
        <taxon>Peronosporales</taxon>
        <taxon>Peronosporaceae</taxon>
        <taxon>Phytophthora</taxon>
    </lineage>
</organism>
<feature type="compositionally biased region" description="Polar residues" evidence="1">
    <location>
        <begin position="78"/>
        <end position="97"/>
    </location>
</feature>
<protein>
    <submittedName>
        <fullName evidence="2">Uncharacterized protein</fullName>
    </submittedName>
</protein>
<dbReference type="Proteomes" id="UP000006643">
    <property type="component" value="Unassembled WGS sequence"/>
</dbReference>
<dbReference type="EMBL" id="DS028118">
    <property type="protein sequence ID" value="EEY58221.1"/>
    <property type="molecule type" value="Genomic_DNA"/>
</dbReference>
<proteinExistence type="predicted"/>
<feature type="compositionally biased region" description="Basic residues" evidence="1">
    <location>
        <begin position="206"/>
        <end position="224"/>
    </location>
</feature>
<dbReference type="OMA" id="QSERTDW"/>
<sequence>MEKDVRDQQLVSLSQDREGLMQQLARNETAMDDFHRGIEQSPLMERNELIREVLLMEYRIGNLEIDKMQLQTLRELQTNGSDGQYGNNDGPQPQTSGRDNDRVRLPKIKTSRGFFEELREHLYPSRSNSNRDKHQEVAHKVSVSPVTSNKHWGIHLNNASLPYIRRKKKNPIPLYVQPSTSGSLAEVSALGRTPPAKSLAEPYLKSLKKRHKPRGKHSKNAQLK</sequence>
<reference evidence="3" key="1">
    <citation type="journal article" date="2009" name="Nature">
        <title>Genome sequence and analysis of the Irish potato famine pathogen Phytophthora infestans.</title>
        <authorList>
            <consortium name="The Broad Institute Genome Sequencing Platform"/>
            <person name="Haas B.J."/>
            <person name="Kamoun S."/>
            <person name="Zody M.C."/>
            <person name="Jiang R.H."/>
            <person name="Handsaker R.E."/>
            <person name="Cano L.M."/>
            <person name="Grabherr M."/>
            <person name="Kodira C.D."/>
            <person name="Raffaele S."/>
            <person name="Torto-Alalibo T."/>
            <person name="Bozkurt T.O."/>
            <person name="Ah-Fong A.M."/>
            <person name="Alvarado L."/>
            <person name="Anderson V.L."/>
            <person name="Armstrong M.R."/>
            <person name="Avrova A."/>
            <person name="Baxter L."/>
            <person name="Beynon J."/>
            <person name="Boevink P.C."/>
            <person name="Bollmann S.R."/>
            <person name="Bos J.I."/>
            <person name="Bulone V."/>
            <person name="Cai G."/>
            <person name="Cakir C."/>
            <person name="Carrington J.C."/>
            <person name="Chawner M."/>
            <person name="Conti L."/>
            <person name="Costanzo S."/>
            <person name="Ewan R."/>
            <person name="Fahlgren N."/>
            <person name="Fischbach M.A."/>
            <person name="Fugelstad J."/>
            <person name="Gilroy E.M."/>
            <person name="Gnerre S."/>
            <person name="Green P.J."/>
            <person name="Grenville-Briggs L.J."/>
            <person name="Griffith J."/>
            <person name="Grunwald N.J."/>
            <person name="Horn K."/>
            <person name="Horner N.R."/>
            <person name="Hu C.H."/>
            <person name="Huitema E."/>
            <person name="Jeong D.H."/>
            <person name="Jones A.M."/>
            <person name="Jones J.D."/>
            <person name="Jones R.W."/>
            <person name="Karlsson E.K."/>
            <person name="Kunjeti S.G."/>
            <person name="Lamour K."/>
            <person name="Liu Z."/>
            <person name="Ma L."/>
            <person name="Maclean D."/>
            <person name="Chibucos M.C."/>
            <person name="McDonald H."/>
            <person name="McWalters J."/>
            <person name="Meijer H.J."/>
            <person name="Morgan W."/>
            <person name="Morris P.F."/>
            <person name="Munro C.A."/>
            <person name="O'Neill K."/>
            <person name="Ospina-Giraldo M."/>
            <person name="Pinzon A."/>
            <person name="Pritchard L."/>
            <person name="Ramsahoye B."/>
            <person name="Ren Q."/>
            <person name="Restrepo S."/>
            <person name="Roy S."/>
            <person name="Sadanandom A."/>
            <person name="Savidor A."/>
            <person name="Schornack S."/>
            <person name="Schwartz D.C."/>
            <person name="Schumann U.D."/>
            <person name="Schwessinger B."/>
            <person name="Seyer L."/>
            <person name="Sharpe T."/>
            <person name="Silvar C."/>
            <person name="Song J."/>
            <person name="Studholme D.J."/>
            <person name="Sykes S."/>
            <person name="Thines M."/>
            <person name="van de Vondervoort P.J."/>
            <person name="Phuntumart V."/>
            <person name="Wawra S."/>
            <person name="Weide R."/>
            <person name="Win J."/>
            <person name="Young C."/>
            <person name="Zhou S."/>
            <person name="Fry W."/>
            <person name="Meyers B.C."/>
            <person name="van West P."/>
            <person name="Ristaino J."/>
            <person name="Govers F."/>
            <person name="Birch P.R."/>
            <person name="Whisson S.C."/>
            <person name="Judelson H.S."/>
            <person name="Nusbaum C."/>
        </authorList>
    </citation>
    <scope>NUCLEOTIDE SEQUENCE [LARGE SCALE GENOMIC DNA]</scope>
    <source>
        <strain evidence="3">T30-4</strain>
    </source>
</reference>
<accession>D0MRV2</accession>
<dbReference type="KEGG" id="pif:PITG_00859"/>
<dbReference type="AlphaFoldDB" id="D0MRV2"/>
<dbReference type="GeneID" id="9472719"/>
<gene>
    <name evidence="2" type="ORF">PITG_00859</name>
</gene>
<dbReference type="RefSeq" id="XP_002909407.1">
    <property type="nucleotide sequence ID" value="XM_002909361.1"/>
</dbReference>
<evidence type="ECO:0000313" key="3">
    <source>
        <dbReference type="Proteomes" id="UP000006643"/>
    </source>
</evidence>